<dbReference type="SMART" id="SM01120">
    <property type="entry name" value="Dak2"/>
    <property type="match status" value="1"/>
</dbReference>
<dbReference type="eggNOG" id="COG1461">
    <property type="taxonomic scope" value="Bacteria"/>
</dbReference>
<dbReference type="InterPro" id="IPR050270">
    <property type="entry name" value="DegV_domain_contain"/>
</dbReference>
<dbReference type="NCBIfam" id="TIGR03599">
    <property type="entry name" value="YloV"/>
    <property type="match status" value="1"/>
</dbReference>
<dbReference type="PANTHER" id="PTHR33434">
    <property type="entry name" value="DEGV DOMAIN-CONTAINING PROTEIN DR_1986-RELATED"/>
    <property type="match status" value="1"/>
</dbReference>
<dbReference type="PANTHER" id="PTHR33434:SF4">
    <property type="entry name" value="PHOSPHATASE PROTEIN"/>
    <property type="match status" value="1"/>
</dbReference>
<dbReference type="STRING" id="747682.MALL_0509"/>
<proteinExistence type="predicted"/>
<evidence type="ECO:0000313" key="3">
    <source>
        <dbReference type="Proteomes" id="UP000004757"/>
    </source>
</evidence>
<dbReference type="InterPro" id="IPR019986">
    <property type="entry name" value="YloV-like"/>
</dbReference>
<dbReference type="SUPFAM" id="SSF101473">
    <property type="entry name" value="DhaL-like"/>
    <property type="match status" value="1"/>
</dbReference>
<sequence>MNKNLDGQMFLNAMISASNALNNSKNKIDALNVFPVPDGDTGTNMASTITTAVKNCENVTDESIGVVSAAIAKGMLLGARGNSGVILSQIFKGFSLSLADKNSATIKDLINALKGASKKAYGAVLKPVEGTILTVIRETSEAIEKDLKKTHSSLTLVEFFTVVLEQMRKACDNTPNKLKILREVGVTDSGGEGLYLIFSGLLSYFEGNPVQISKNTDDITKFINDTEVYDGEFGYCTEFIVDLVEPESFNKEEFTKEIEQLASSLVVVNDENILKVHGHTIKPGDMLNMSQRYGEFLKIKSENMTIQANNSKSIAESKKPLEQLENAICGIISCNLGSGIISKMHEYGCDYIVESGQTQNPSAQDLIDAINAVKAETVFILPNNSNIILVSQQAAQVVTDKTVVVIPTKTQIQGLSAILNFNKENSAKDNLEFMSEAIEEVVSAEVTKAVRTTKINGVDIKEGEYISILKGQIIASSKTYIEAAKEVIFEILDEDDKEIITIYYGDKVSQREAEELANIVQGNYDVEIEIYQGGQPNYHFIIGAE</sequence>
<comment type="caution">
    <text evidence="2">The sequence shown here is derived from an EMBL/GenBank/DDBJ whole genome shotgun (WGS) entry which is preliminary data.</text>
</comment>
<dbReference type="Proteomes" id="UP000004757">
    <property type="component" value="Unassembled WGS sequence"/>
</dbReference>
<dbReference type="InterPro" id="IPR033470">
    <property type="entry name" value="FakA-like_C"/>
</dbReference>
<dbReference type="GO" id="GO:0004371">
    <property type="term" value="F:glycerone kinase activity"/>
    <property type="evidence" value="ECO:0007669"/>
    <property type="project" value="InterPro"/>
</dbReference>
<keyword evidence="3" id="KW-1185">Reference proteome</keyword>
<name>D4XWC2_9BACT</name>
<dbReference type="InterPro" id="IPR048394">
    <property type="entry name" value="FakA-like_M"/>
</dbReference>
<dbReference type="EMBL" id="ADNC01000027">
    <property type="protein sequence ID" value="EFF41279.1"/>
    <property type="molecule type" value="Genomic_DNA"/>
</dbReference>
<organism evidence="2 3">
    <name type="scientific">Mycoplasmopsis alligatoris A21JP2</name>
    <dbReference type="NCBI Taxonomy" id="747682"/>
    <lineage>
        <taxon>Bacteria</taxon>
        <taxon>Bacillati</taxon>
        <taxon>Mycoplasmatota</taxon>
        <taxon>Mycoplasmoidales</taxon>
        <taxon>Metamycoplasmataceae</taxon>
        <taxon>Mycoplasmopsis</taxon>
    </lineage>
</organism>
<dbReference type="AlphaFoldDB" id="D4XWC2"/>
<accession>D4XWC2</accession>
<dbReference type="RefSeq" id="WP_005683908.1">
    <property type="nucleotide sequence ID" value="NZ_ADNC01000027.1"/>
</dbReference>
<dbReference type="InterPro" id="IPR036117">
    <property type="entry name" value="DhaL_dom_sf"/>
</dbReference>
<feature type="domain" description="DhaL" evidence="1">
    <location>
        <begin position="8"/>
        <end position="203"/>
    </location>
</feature>
<dbReference type="OrthoDB" id="9760324at2"/>
<evidence type="ECO:0000259" key="1">
    <source>
        <dbReference type="PROSITE" id="PS51480"/>
    </source>
</evidence>
<gene>
    <name evidence="2" type="ORF">MALL_0509</name>
</gene>
<protein>
    <submittedName>
        <fullName evidence="2">DAK2 domain fusion protein YloV</fullName>
    </submittedName>
</protein>
<reference evidence="2 3" key="1">
    <citation type="submission" date="2010-03" db="EMBL/GenBank/DDBJ databases">
        <authorList>
            <person name="Glass J.I."/>
            <person name="Benders G.A."/>
            <person name="Durkin A.S."/>
            <person name="Farmerie W.G."/>
            <person name="Hlavinka K."/>
            <person name="Hostetler J."/>
            <person name="Jackson J."/>
            <person name="May M.A."/>
            <person name="Miller R.H."/>
            <person name="Paralanov V."/>
            <person name="Radune D."/>
            <person name="Szczypinski B."/>
            <person name="Brown D.R."/>
        </authorList>
    </citation>
    <scope>NUCLEOTIDE SEQUENCE [LARGE SCALE GENOMIC DNA]</scope>
    <source>
        <strain evidence="2 3">A21JP2</strain>
    </source>
</reference>
<dbReference type="Pfam" id="PF02734">
    <property type="entry name" value="Dak2"/>
    <property type="match status" value="1"/>
</dbReference>
<dbReference type="PROSITE" id="PS51480">
    <property type="entry name" value="DHAL"/>
    <property type="match status" value="1"/>
</dbReference>
<dbReference type="SMART" id="SM01121">
    <property type="entry name" value="Dak1_2"/>
    <property type="match status" value="1"/>
</dbReference>
<dbReference type="Gene3D" id="1.25.40.340">
    <property type="match status" value="1"/>
</dbReference>
<dbReference type="Pfam" id="PF21645">
    <property type="entry name" value="FakA-like_M"/>
    <property type="match status" value="1"/>
</dbReference>
<evidence type="ECO:0000313" key="2">
    <source>
        <dbReference type="EMBL" id="EFF41279.1"/>
    </source>
</evidence>
<dbReference type="GO" id="GO:0006071">
    <property type="term" value="P:glycerol metabolic process"/>
    <property type="evidence" value="ECO:0007669"/>
    <property type="project" value="InterPro"/>
</dbReference>
<dbReference type="Pfam" id="PF13684">
    <property type="entry name" value="FakA-like_C"/>
    <property type="match status" value="1"/>
</dbReference>
<dbReference type="InterPro" id="IPR004007">
    <property type="entry name" value="DhaL_dom"/>
</dbReference>